<dbReference type="GO" id="GO:0042054">
    <property type="term" value="F:histone methyltransferase activity"/>
    <property type="evidence" value="ECO:0007669"/>
    <property type="project" value="InterPro"/>
</dbReference>
<evidence type="ECO:0000256" key="2">
    <source>
        <dbReference type="ARBA" id="ARBA00023163"/>
    </source>
</evidence>
<evidence type="ECO:0000259" key="4">
    <source>
        <dbReference type="PROSITE" id="PS50280"/>
    </source>
</evidence>
<dbReference type="Pfam" id="PF00856">
    <property type="entry name" value="SET"/>
    <property type="match status" value="1"/>
</dbReference>
<proteinExistence type="predicted"/>
<dbReference type="Proteomes" id="UP000001055">
    <property type="component" value="Unassembled WGS sequence"/>
</dbReference>
<dbReference type="EMBL" id="CH445368">
    <property type="protein sequence ID" value="EAT76443.2"/>
    <property type="molecule type" value="Genomic_DNA"/>
</dbReference>
<evidence type="ECO:0000313" key="5">
    <source>
        <dbReference type="EMBL" id="EAT76443.2"/>
    </source>
</evidence>
<evidence type="ECO:0000256" key="1">
    <source>
        <dbReference type="ARBA" id="ARBA00023015"/>
    </source>
</evidence>
<evidence type="ECO:0000313" key="6">
    <source>
        <dbReference type="Proteomes" id="UP000001055"/>
    </source>
</evidence>
<feature type="region of interest" description="Disordered" evidence="3">
    <location>
        <begin position="158"/>
        <end position="181"/>
    </location>
</feature>
<keyword evidence="1" id="KW-0805">Transcription regulation</keyword>
<dbReference type="AlphaFoldDB" id="Q0TWE1"/>
<dbReference type="STRING" id="321614.Q0TWE1"/>
<dbReference type="InterPro" id="IPR046341">
    <property type="entry name" value="SET_dom_sf"/>
</dbReference>
<dbReference type="VEuPathDB" id="FungiDB:JI435_162590"/>
<dbReference type="SMART" id="SM00317">
    <property type="entry name" value="SET"/>
    <property type="match status" value="1"/>
</dbReference>
<dbReference type="PANTHER" id="PTHR45747:SF4">
    <property type="entry name" value="HISTONE-LYSINE N-METHYLTRANSFERASE E(Z)"/>
    <property type="match status" value="1"/>
</dbReference>
<dbReference type="PROSITE" id="PS50280">
    <property type="entry name" value="SET"/>
    <property type="match status" value="1"/>
</dbReference>
<protein>
    <recommendedName>
        <fullName evidence="4">SET domain-containing protein</fullName>
    </recommendedName>
</protein>
<dbReference type="SUPFAM" id="SSF82199">
    <property type="entry name" value="SET domain"/>
    <property type="match status" value="1"/>
</dbReference>
<feature type="domain" description="SET" evidence="4">
    <location>
        <begin position="9"/>
        <end position="134"/>
    </location>
</feature>
<accession>Q0TWE1</accession>
<dbReference type="GeneID" id="5983313"/>
<dbReference type="RefSeq" id="XP_001806383.1">
    <property type="nucleotide sequence ID" value="XM_001806331.1"/>
</dbReference>
<dbReference type="Gene3D" id="2.170.270.10">
    <property type="entry name" value="SET domain"/>
    <property type="match status" value="1"/>
</dbReference>
<sequence>MAIQRAKPKKTRKGQSSITGGGIGLFTAEVFHQDDFIGEYRGEKITKKEGERRALDAQNNNRANYIFALNDCTPGTDEDVDAGRGGNHTKWINNADIDQTNCYAANLVIDGKNRVGIFAADRVEKGQELFFHYYWPKEFTQAFGTPPDFQAPRAPCTLRTSKSPEISTPQASRVKNKNKGDQGRQVDLCKCEDTSLFQSYTTLDRVELHNASPLDVASFLVKPVRSCFAPRSESHGPRGTCAHMYWTW</sequence>
<dbReference type="PANTHER" id="PTHR45747">
    <property type="entry name" value="HISTONE-LYSINE N-METHYLTRANSFERASE E(Z)"/>
    <property type="match status" value="1"/>
</dbReference>
<dbReference type="InParanoid" id="Q0TWE1"/>
<dbReference type="InterPro" id="IPR001214">
    <property type="entry name" value="SET_dom"/>
</dbReference>
<organism evidence="5 6">
    <name type="scientific">Phaeosphaeria nodorum (strain SN15 / ATCC MYA-4574 / FGSC 10173)</name>
    <name type="common">Glume blotch fungus</name>
    <name type="synonym">Parastagonospora nodorum</name>
    <dbReference type="NCBI Taxonomy" id="321614"/>
    <lineage>
        <taxon>Eukaryota</taxon>
        <taxon>Fungi</taxon>
        <taxon>Dikarya</taxon>
        <taxon>Ascomycota</taxon>
        <taxon>Pezizomycotina</taxon>
        <taxon>Dothideomycetes</taxon>
        <taxon>Pleosporomycetidae</taxon>
        <taxon>Pleosporales</taxon>
        <taxon>Pleosporineae</taxon>
        <taxon>Phaeosphaeriaceae</taxon>
        <taxon>Parastagonospora</taxon>
    </lineage>
</organism>
<feature type="compositionally biased region" description="Polar residues" evidence="3">
    <location>
        <begin position="158"/>
        <end position="173"/>
    </location>
</feature>
<name>Q0TWE1_PHANO</name>
<evidence type="ECO:0000256" key="3">
    <source>
        <dbReference type="SAM" id="MobiDB-lite"/>
    </source>
</evidence>
<dbReference type="InterPro" id="IPR045318">
    <property type="entry name" value="EZH1/2-like"/>
</dbReference>
<dbReference type="KEGG" id="pno:SNOG_16259"/>
<keyword evidence="2" id="KW-0804">Transcription</keyword>
<gene>
    <name evidence="5" type="ORF">SNOG_16259</name>
</gene>
<reference evidence="6" key="1">
    <citation type="journal article" date="2007" name="Plant Cell">
        <title>Dothideomycete-plant interactions illuminated by genome sequencing and EST analysis of the wheat pathogen Stagonospora nodorum.</title>
        <authorList>
            <person name="Hane J.K."/>
            <person name="Lowe R.G."/>
            <person name="Solomon P.S."/>
            <person name="Tan K.C."/>
            <person name="Schoch C.L."/>
            <person name="Spatafora J.W."/>
            <person name="Crous P.W."/>
            <person name="Kodira C."/>
            <person name="Birren B.W."/>
            <person name="Galagan J.E."/>
            <person name="Torriani S.F."/>
            <person name="McDonald B.A."/>
            <person name="Oliver R.P."/>
        </authorList>
    </citation>
    <scope>NUCLEOTIDE SEQUENCE [LARGE SCALE GENOMIC DNA]</scope>
    <source>
        <strain evidence="6">SN15 / ATCC MYA-4574 / FGSC 10173</strain>
    </source>
</reference>